<feature type="transmembrane region" description="Helical" evidence="1">
    <location>
        <begin position="20"/>
        <end position="38"/>
    </location>
</feature>
<gene>
    <name evidence="2" type="ORF">E3J84_07420</name>
</gene>
<reference evidence="2 3" key="1">
    <citation type="submission" date="2019-03" db="EMBL/GenBank/DDBJ databases">
        <title>Metabolic potential of uncultured bacteria and archaea associated with petroleum seepage in deep-sea sediments.</title>
        <authorList>
            <person name="Dong X."/>
            <person name="Hubert C."/>
        </authorList>
    </citation>
    <scope>NUCLEOTIDE SEQUENCE [LARGE SCALE GENOMIC DNA]</scope>
    <source>
        <strain evidence="2">E44_bin7</strain>
    </source>
</reference>
<dbReference type="AlphaFoldDB" id="A0A523RP77"/>
<organism evidence="2 3">
    <name type="scientific">Aerophobetes bacterium</name>
    <dbReference type="NCBI Taxonomy" id="2030807"/>
    <lineage>
        <taxon>Bacteria</taxon>
        <taxon>Candidatus Aerophobota</taxon>
    </lineage>
</organism>
<keyword evidence="1" id="KW-0812">Transmembrane</keyword>
<name>A0A523RP77_UNCAE</name>
<feature type="transmembrane region" description="Helical" evidence="1">
    <location>
        <begin position="145"/>
        <end position="163"/>
    </location>
</feature>
<evidence type="ECO:0000313" key="2">
    <source>
        <dbReference type="EMBL" id="TET07471.1"/>
    </source>
</evidence>
<comment type="caution">
    <text evidence="2">The sequence shown here is derived from an EMBL/GenBank/DDBJ whole genome shotgun (WGS) entry which is preliminary data.</text>
</comment>
<evidence type="ECO:0000256" key="1">
    <source>
        <dbReference type="SAM" id="Phobius"/>
    </source>
</evidence>
<evidence type="ECO:0000313" key="3">
    <source>
        <dbReference type="Proteomes" id="UP000316360"/>
    </source>
</evidence>
<keyword evidence="1" id="KW-1133">Transmembrane helix</keyword>
<keyword evidence="1" id="KW-0472">Membrane</keyword>
<sequence length="166" mass="19323">MRSLKRWYGRCILEKGKETFLWAFIAFGISVGISRAIVLDVEKGKAIFGYLYIKGYHIHHFYWGILLLISSSWLALIRYKRLHRRIFKGIASIMFGGGLGLIVDEFWLLLTEFGIKGNSQSYYAIINRDELLTQLMRDNYWAPQSYYAIGVTSTIFLAYLLFLRAD</sequence>
<accession>A0A523RP77</accession>
<protein>
    <submittedName>
        <fullName evidence="2">Uncharacterized protein</fullName>
    </submittedName>
</protein>
<dbReference type="Proteomes" id="UP000316360">
    <property type="component" value="Unassembled WGS sequence"/>
</dbReference>
<feature type="transmembrane region" description="Helical" evidence="1">
    <location>
        <begin position="89"/>
        <end position="110"/>
    </location>
</feature>
<proteinExistence type="predicted"/>
<feature type="transmembrane region" description="Helical" evidence="1">
    <location>
        <begin position="58"/>
        <end position="77"/>
    </location>
</feature>
<dbReference type="EMBL" id="SOKJ01000421">
    <property type="protein sequence ID" value="TET07471.1"/>
    <property type="molecule type" value="Genomic_DNA"/>
</dbReference>